<feature type="transmembrane region" description="Helical" evidence="5">
    <location>
        <begin position="93"/>
        <end position="111"/>
    </location>
</feature>
<feature type="transmembrane region" description="Helical" evidence="5">
    <location>
        <begin position="66"/>
        <end position="87"/>
    </location>
</feature>
<feature type="transmembrane region" description="Helical" evidence="5">
    <location>
        <begin position="213"/>
        <end position="234"/>
    </location>
</feature>
<dbReference type="PANTHER" id="PTHR43701:SF2">
    <property type="entry name" value="MEMBRANE TRANSPORTER PROTEIN YJNA-RELATED"/>
    <property type="match status" value="1"/>
</dbReference>
<sequence>MAMALGAVVGATLALTGAGGGILAVPLLVFSLHLGLAESAPIGLLAVGLAAGLGAALGLREGRVRYRAAMVIGGAGMLLAPLGVWLAQRVPNGPLTLVFSLVLAWSAWGMFQRARTTGGRAAVRAEAPPCVRNPCTGRFIWTRPCAMALASTGMASGMLSGLLGVGGGFVIVPALTRYSDLAADSIVSTSLAVIALVSISGVASATLHGSMPWGIAAPFAVGAMAALLAGRRLAGRFSGPTLQKTFAALSAMVALMLLVRGVAALMV</sequence>
<dbReference type="Proteomes" id="UP001371218">
    <property type="component" value="Unassembled WGS sequence"/>
</dbReference>
<comment type="caution">
    <text evidence="6">The sequence shown here is derived from an EMBL/GenBank/DDBJ whole genome shotgun (WGS) entry which is preliminary data.</text>
</comment>
<gene>
    <name evidence="6" type="ORF">AACH06_16985</name>
</gene>
<feature type="transmembrane region" description="Helical" evidence="5">
    <location>
        <begin position="186"/>
        <end position="207"/>
    </location>
</feature>
<keyword evidence="4 5" id="KW-0472">Membrane</keyword>
<keyword evidence="5" id="KW-1003">Cell membrane</keyword>
<dbReference type="InterPro" id="IPR002781">
    <property type="entry name" value="TM_pro_TauE-like"/>
</dbReference>
<comment type="similarity">
    <text evidence="5">Belongs to the 4-toluene sulfonate uptake permease (TSUP) (TC 2.A.102) family.</text>
</comment>
<evidence type="ECO:0000256" key="2">
    <source>
        <dbReference type="ARBA" id="ARBA00022692"/>
    </source>
</evidence>
<evidence type="ECO:0000256" key="4">
    <source>
        <dbReference type="ARBA" id="ARBA00023136"/>
    </source>
</evidence>
<dbReference type="PANTHER" id="PTHR43701">
    <property type="entry name" value="MEMBRANE TRANSPORTER PROTEIN MJ0441-RELATED"/>
    <property type="match status" value="1"/>
</dbReference>
<comment type="subcellular location">
    <subcellularLocation>
        <location evidence="5">Cell membrane</location>
        <topology evidence="5">Multi-pass membrane protein</topology>
    </subcellularLocation>
    <subcellularLocation>
        <location evidence="1">Membrane</location>
        <topology evidence="1">Multi-pass membrane protein</topology>
    </subcellularLocation>
</comment>
<dbReference type="Pfam" id="PF01925">
    <property type="entry name" value="TauE"/>
    <property type="match status" value="1"/>
</dbReference>
<dbReference type="InterPro" id="IPR051598">
    <property type="entry name" value="TSUP/Inactive_protease-like"/>
</dbReference>
<proteinExistence type="inferred from homology"/>
<feature type="transmembrane region" description="Helical" evidence="5">
    <location>
        <begin position="40"/>
        <end position="59"/>
    </location>
</feature>
<accession>A0ABU9BUK2</accession>
<evidence type="ECO:0000256" key="1">
    <source>
        <dbReference type="ARBA" id="ARBA00004141"/>
    </source>
</evidence>
<evidence type="ECO:0000313" key="6">
    <source>
        <dbReference type="EMBL" id="MEK8032522.1"/>
    </source>
</evidence>
<organism evidence="6 7">
    <name type="scientific">Ideonella lacteola</name>
    <dbReference type="NCBI Taxonomy" id="2984193"/>
    <lineage>
        <taxon>Bacteria</taxon>
        <taxon>Pseudomonadati</taxon>
        <taxon>Pseudomonadota</taxon>
        <taxon>Betaproteobacteria</taxon>
        <taxon>Burkholderiales</taxon>
        <taxon>Sphaerotilaceae</taxon>
        <taxon>Ideonella</taxon>
    </lineage>
</organism>
<evidence type="ECO:0000256" key="3">
    <source>
        <dbReference type="ARBA" id="ARBA00022989"/>
    </source>
</evidence>
<keyword evidence="2 5" id="KW-0812">Transmembrane</keyword>
<evidence type="ECO:0000256" key="5">
    <source>
        <dbReference type="RuleBase" id="RU363041"/>
    </source>
</evidence>
<reference evidence="6 7" key="1">
    <citation type="submission" date="2024-04" db="EMBL/GenBank/DDBJ databases">
        <title>Novel species of the genus Ideonella isolated from streams.</title>
        <authorList>
            <person name="Lu H."/>
        </authorList>
    </citation>
    <scope>NUCLEOTIDE SEQUENCE [LARGE SCALE GENOMIC DNA]</scope>
    <source>
        <strain evidence="6 7">DXS29W</strain>
    </source>
</reference>
<name>A0ABU9BUK2_9BURK</name>
<feature type="transmembrane region" description="Helical" evidence="5">
    <location>
        <begin position="246"/>
        <end position="266"/>
    </location>
</feature>
<keyword evidence="7" id="KW-1185">Reference proteome</keyword>
<evidence type="ECO:0000313" key="7">
    <source>
        <dbReference type="Proteomes" id="UP001371218"/>
    </source>
</evidence>
<dbReference type="EMBL" id="JBBUTG010000010">
    <property type="protein sequence ID" value="MEK8032522.1"/>
    <property type="molecule type" value="Genomic_DNA"/>
</dbReference>
<protein>
    <recommendedName>
        <fullName evidence="5">Probable membrane transporter protein</fullName>
    </recommendedName>
</protein>
<keyword evidence="3 5" id="KW-1133">Transmembrane helix</keyword>